<name>A0ABY7QVG8_9FIRM</name>
<keyword evidence="3" id="KW-0238">DNA-binding</keyword>
<dbReference type="Gene3D" id="3.40.190.290">
    <property type="match status" value="1"/>
</dbReference>
<evidence type="ECO:0000256" key="2">
    <source>
        <dbReference type="ARBA" id="ARBA00023015"/>
    </source>
</evidence>
<reference evidence="6 7" key="1">
    <citation type="submission" date="2023-01" db="EMBL/GenBank/DDBJ databases">
        <authorList>
            <person name="Lee S.H."/>
            <person name="Jung H.S."/>
            <person name="Yun J.U."/>
        </authorList>
    </citation>
    <scope>NUCLEOTIDE SEQUENCE [LARGE SCALE GENOMIC DNA]</scope>
    <source>
        <strain evidence="6 7">CBA3646</strain>
    </source>
</reference>
<dbReference type="CDD" id="cd05466">
    <property type="entry name" value="PBP2_LTTR_substrate"/>
    <property type="match status" value="1"/>
</dbReference>
<sequence>MYLKEQIYICQIAECGTLSEAARRLYITQPALSNFLSKLELNLGGPLFYRQNGLFIPTYLGERYINTAAQMIKLQEAFNLEKSAIVKNESGRFRIGVQTRRSPEIIPKILHYFHENYPNFTLVFEESNTKQLFTLLESNAVDFIITSISRRMPTWNYIPIKKEGLLVALSKEHRLITSGVIDPEQNVLNLKILAKEFFILPHGEQSLRQDLDRIFRAQNFVPQDILEIRSIATAMSLVSRNMGVGFTRESYVDMKASDDVVYFFVEHANLEHLELVAVSYKSSAASPFFRTIMENVASSLKA</sequence>
<evidence type="ECO:0000256" key="3">
    <source>
        <dbReference type="ARBA" id="ARBA00023125"/>
    </source>
</evidence>
<dbReference type="InterPro" id="IPR036390">
    <property type="entry name" value="WH_DNA-bd_sf"/>
</dbReference>
<dbReference type="InterPro" id="IPR000847">
    <property type="entry name" value="LysR_HTH_N"/>
</dbReference>
<feature type="domain" description="HTH lysR-type" evidence="5">
    <location>
        <begin position="1"/>
        <end position="58"/>
    </location>
</feature>
<organism evidence="6 7">
    <name type="scientific">Peptoniphilus equinus</name>
    <dbReference type="NCBI Taxonomy" id="3016343"/>
    <lineage>
        <taxon>Bacteria</taxon>
        <taxon>Bacillati</taxon>
        <taxon>Bacillota</taxon>
        <taxon>Tissierellia</taxon>
        <taxon>Tissierellales</taxon>
        <taxon>Peptoniphilaceae</taxon>
        <taxon>Peptoniphilus</taxon>
    </lineage>
</organism>
<proteinExistence type="inferred from homology"/>
<dbReference type="PROSITE" id="PS50931">
    <property type="entry name" value="HTH_LYSR"/>
    <property type="match status" value="1"/>
</dbReference>
<gene>
    <name evidence="6" type="ORF">O6R05_00270</name>
</gene>
<evidence type="ECO:0000313" key="7">
    <source>
        <dbReference type="Proteomes" id="UP001210339"/>
    </source>
</evidence>
<dbReference type="Proteomes" id="UP001210339">
    <property type="component" value="Chromosome"/>
</dbReference>
<comment type="similarity">
    <text evidence="1">Belongs to the LysR transcriptional regulatory family.</text>
</comment>
<evidence type="ECO:0000256" key="1">
    <source>
        <dbReference type="ARBA" id="ARBA00009437"/>
    </source>
</evidence>
<keyword evidence="4" id="KW-0804">Transcription</keyword>
<dbReference type="SUPFAM" id="SSF46785">
    <property type="entry name" value="Winged helix' DNA-binding domain"/>
    <property type="match status" value="1"/>
</dbReference>
<keyword evidence="7" id="KW-1185">Reference proteome</keyword>
<dbReference type="InterPro" id="IPR036388">
    <property type="entry name" value="WH-like_DNA-bd_sf"/>
</dbReference>
<dbReference type="EMBL" id="CP115667">
    <property type="protein sequence ID" value="WBW50035.1"/>
    <property type="molecule type" value="Genomic_DNA"/>
</dbReference>
<dbReference type="Pfam" id="PF03466">
    <property type="entry name" value="LysR_substrate"/>
    <property type="match status" value="1"/>
</dbReference>
<dbReference type="InterPro" id="IPR005119">
    <property type="entry name" value="LysR_subst-bd"/>
</dbReference>
<evidence type="ECO:0000313" key="6">
    <source>
        <dbReference type="EMBL" id="WBW50035.1"/>
    </source>
</evidence>
<dbReference type="PANTHER" id="PTHR30346">
    <property type="entry name" value="TRANSCRIPTIONAL DUAL REGULATOR HCAR-RELATED"/>
    <property type="match status" value="1"/>
</dbReference>
<evidence type="ECO:0000256" key="4">
    <source>
        <dbReference type="ARBA" id="ARBA00023163"/>
    </source>
</evidence>
<dbReference type="Gene3D" id="1.10.10.10">
    <property type="entry name" value="Winged helix-like DNA-binding domain superfamily/Winged helix DNA-binding domain"/>
    <property type="match status" value="1"/>
</dbReference>
<dbReference type="Pfam" id="PF00126">
    <property type="entry name" value="HTH_1"/>
    <property type="match status" value="1"/>
</dbReference>
<dbReference type="RefSeq" id="WP_271191566.1">
    <property type="nucleotide sequence ID" value="NZ_CP115667.1"/>
</dbReference>
<dbReference type="PRINTS" id="PR00039">
    <property type="entry name" value="HTHLYSR"/>
</dbReference>
<keyword evidence="2" id="KW-0805">Transcription regulation</keyword>
<dbReference type="SUPFAM" id="SSF53850">
    <property type="entry name" value="Periplasmic binding protein-like II"/>
    <property type="match status" value="1"/>
</dbReference>
<protein>
    <submittedName>
        <fullName evidence="6">LysR family transcriptional regulator</fullName>
    </submittedName>
</protein>
<accession>A0ABY7QVG8</accession>
<evidence type="ECO:0000259" key="5">
    <source>
        <dbReference type="PROSITE" id="PS50931"/>
    </source>
</evidence>
<dbReference type="PANTHER" id="PTHR30346:SF28">
    <property type="entry name" value="HTH-TYPE TRANSCRIPTIONAL REGULATOR CYNR"/>
    <property type="match status" value="1"/>
</dbReference>